<evidence type="ECO:0000313" key="1">
    <source>
        <dbReference type="EnsemblMetazoa" id="GBRI031708-PA"/>
    </source>
</evidence>
<reference evidence="2" key="1">
    <citation type="submission" date="2014-03" db="EMBL/GenBank/DDBJ databases">
        <authorList>
            <person name="Aksoy S."/>
            <person name="Warren W."/>
            <person name="Wilson R.K."/>
        </authorList>
    </citation>
    <scope>NUCLEOTIDE SEQUENCE [LARGE SCALE GENOMIC DNA]</scope>
    <source>
        <strain evidence="2">IAEA</strain>
    </source>
</reference>
<dbReference type="Gene3D" id="3.30.200.20">
    <property type="entry name" value="Phosphorylase Kinase, domain 1"/>
    <property type="match status" value="1"/>
</dbReference>
<keyword evidence="2" id="KW-1185">Reference proteome</keyword>
<proteinExistence type="predicted"/>
<accession>A0A1A9WTU7</accession>
<reference evidence="1" key="2">
    <citation type="submission" date="2020-05" db="UniProtKB">
        <authorList>
            <consortium name="EnsemblMetazoa"/>
        </authorList>
    </citation>
    <scope>IDENTIFICATION</scope>
    <source>
        <strain evidence="1">IAEA</strain>
    </source>
</reference>
<evidence type="ECO:0000313" key="2">
    <source>
        <dbReference type="Proteomes" id="UP000091820"/>
    </source>
</evidence>
<dbReference type="VEuPathDB" id="VectorBase:GBRI031708"/>
<dbReference type="EnsemblMetazoa" id="GBRI031708-RA">
    <property type="protein sequence ID" value="GBRI031708-PA"/>
    <property type="gene ID" value="GBRI031708"/>
</dbReference>
<dbReference type="Proteomes" id="UP000091820">
    <property type="component" value="Unassembled WGS sequence"/>
</dbReference>
<organism evidence="1 2">
    <name type="scientific">Glossina brevipalpis</name>
    <dbReference type="NCBI Taxonomy" id="37001"/>
    <lineage>
        <taxon>Eukaryota</taxon>
        <taxon>Metazoa</taxon>
        <taxon>Ecdysozoa</taxon>
        <taxon>Arthropoda</taxon>
        <taxon>Hexapoda</taxon>
        <taxon>Insecta</taxon>
        <taxon>Pterygota</taxon>
        <taxon>Neoptera</taxon>
        <taxon>Endopterygota</taxon>
        <taxon>Diptera</taxon>
        <taxon>Brachycera</taxon>
        <taxon>Muscomorpha</taxon>
        <taxon>Hippoboscoidea</taxon>
        <taxon>Glossinidae</taxon>
        <taxon>Glossina</taxon>
    </lineage>
</organism>
<name>A0A1A9WTU7_9MUSC</name>
<protein>
    <submittedName>
        <fullName evidence="1">Uncharacterized protein</fullName>
    </submittedName>
</protein>
<dbReference type="AlphaFoldDB" id="A0A1A9WTU7"/>
<sequence>MISKKSYIGLRPKIPRNEAREESRSHIRDRNKAEHMVAERKVLDMITRSVFPVGFHYAFQTVVTLCFVLDFPLAVVRIAESTCLRHFNPLKANEQTFLNALLSSKRQ</sequence>